<proteinExistence type="predicted"/>
<protein>
    <submittedName>
        <fullName evidence="1">Uncharacterized protein</fullName>
    </submittedName>
</protein>
<reference evidence="1" key="1">
    <citation type="submission" date="2020-03" db="EMBL/GenBank/DDBJ databases">
        <title>The deep terrestrial virosphere.</title>
        <authorList>
            <person name="Holmfeldt K."/>
            <person name="Nilsson E."/>
            <person name="Simone D."/>
            <person name="Lopez-Fernandez M."/>
            <person name="Wu X."/>
            <person name="de Brujin I."/>
            <person name="Lundin D."/>
            <person name="Andersson A."/>
            <person name="Bertilsson S."/>
            <person name="Dopson M."/>
        </authorList>
    </citation>
    <scope>NUCLEOTIDE SEQUENCE</scope>
    <source>
        <strain evidence="1">MM415B04169</strain>
    </source>
</reference>
<evidence type="ECO:0000313" key="1">
    <source>
        <dbReference type="EMBL" id="QJA93636.1"/>
    </source>
</evidence>
<name>A0A6M3LET1_9ZZZZ</name>
<organism evidence="1">
    <name type="scientific">viral metagenome</name>
    <dbReference type="NCBI Taxonomy" id="1070528"/>
    <lineage>
        <taxon>unclassified sequences</taxon>
        <taxon>metagenomes</taxon>
        <taxon>organismal metagenomes</taxon>
    </lineage>
</organism>
<dbReference type="AlphaFoldDB" id="A0A6M3LET1"/>
<dbReference type="EMBL" id="MT143165">
    <property type="protein sequence ID" value="QJA93636.1"/>
    <property type="molecule type" value="Genomic_DNA"/>
</dbReference>
<sequence length="74" mass="9015">MFDQEGYEHYMRRKISLENLLEEIGDFRGSKEVEMQMRLVDDRLLAKLKQNYQHSMQEMDGLRFVLMESIKERT</sequence>
<accession>A0A6M3LET1</accession>
<gene>
    <name evidence="1" type="ORF">MM415B04169_0005</name>
</gene>